<comment type="subcellular location">
    <subcellularLocation>
        <location evidence="1">Nucleus</location>
        <location evidence="1">Nucleolus</location>
    </subcellularLocation>
</comment>
<dbReference type="InterPro" id="IPR019186">
    <property type="entry name" value="Nucleolar_protein_12"/>
</dbReference>
<feature type="compositionally biased region" description="Basic and acidic residues" evidence="5">
    <location>
        <begin position="120"/>
        <end position="130"/>
    </location>
</feature>
<evidence type="ECO:0000313" key="6">
    <source>
        <dbReference type="EnsemblProtists" id="EOD06139"/>
    </source>
</evidence>
<dbReference type="EnsemblProtists" id="EOD06139">
    <property type="protein sequence ID" value="EOD06139"/>
    <property type="gene ID" value="EMIHUDRAFT_106983"/>
</dbReference>
<dbReference type="Pfam" id="PF09805">
    <property type="entry name" value="Nop25"/>
    <property type="match status" value="1"/>
</dbReference>
<feature type="compositionally biased region" description="Basic residues" evidence="5">
    <location>
        <begin position="165"/>
        <end position="190"/>
    </location>
</feature>
<dbReference type="Proteomes" id="UP000013827">
    <property type="component" value="Unassembled WGS sequence"/>
</dbReference>
<reference evidence="7" key="1">
    <citation type="journal article" date="2013" name="Nature">
        <title>Pan genome of the phytoplankton Emiliania underpins its global distribution.</title>
        <authorList>
            <person name="Read B.A."/>
            <person name="Kegel J."/>
            <person name="Klute M.J."/>
            <person name="Kuo A."/>
            <person name="Lefebvre S.C."/>
            <person name="Maumus F."/>
            <person name="Mayer C."/>
            <person name="Miller J."/>
            <person name="Monier A."/>
            <person name="Salamov A."/>
            <person name="Young J."/>
            <person name="Aguilar M."/>
            <person name="Claverie J.M."/>
            <person name="Frickenhaus S."/>
            <person name="Gonzalez K."/>
            <person name="Herman E.K."/>
            <person name="Lin Y.C."/>
            <person name="Napier J."/>
            <person name="Ogata H."/>
            <person name="Sarno A.F."/>
            <person name="Shmutz J."/>
            <person name="Schroeder D."/>
            <person name="de Vargas C."/>
            <person name="Verret F."/>
            <person name="von Dassow P."/>
            <person name="Valentin K."/>
            <person name="Van de Peer Y."/>
            <person name="Wheeler G."/>
            <person name="Dacks J.B."/>
            <person name="Delwiche C.F."/>
            <person name="Dyhrman S.T."/>
            <person name="Glockner G."/>
            <person name="John U."/>
            <person name="Richards T."/>
            <person name="Worden A.Z."/>
            <person name="Zhang X."/>
            <person name="Grigoriev I.V."/>
            <person name="Allen A.E."/>
            <person name="Bidle K."/>
            <person name="Borodovsky M."/>
            <person name="Bowler C."/>
            <person name="Brownlee C."/>
            <person name="Cock J.M."/>
            <person name="Elias M."/>
            <person name="Gladyshev V.N."/>
            <person name="Groth M."/>
            <person name="Guda C."/>
            <person name="Hadaegh A."/>
            <person name="Iglesias-Rodriguez M.D."/>
            <person name="Jenkins J."/>
            <person name="Jones B.M."/>
            <person name="Lawson T."/>
            <person name="Leese F."/>
            <person name="Lindquist E."/>
            <person name="Lobanov A."/>
            <person name="Lomsadze A."/>
            <person name="Malik S.B."/>
            <person name="Marsh M.E."/>
            <person name="Mackinder L."/>
            <person name="Mock T."/>
            <person name="Mueller-Roeber B."/>
            <person name="Pagarete A."/>
            <person name="Parker M."/>
            <person name="Probert I."/>
            <person name="Quesneville H."/>
            <person name="Raines C."/>
            <person name="Rensing S.A."/>
            <person name="Riano-Pachon D.M."/>
            <person name="Richier S."/>
            <person name="Rokitta S."/>
            <person name="Shiraiwa Y."/>
            <person name="Soanes D.M."/>
            <person name="van der Giezen M."/>
            <person name="Wahlund T.M."/>
            <person name="Williams B."/>
            <person name="Wilson W."/>
            <person name="Wolfe G."/>
            <person name="Wurch L.L."/>
        </authorList>
    </citation>
    <scope>NUCLEOTIDE SEQUENCE</scope>
</reference>
<dbReference type="GO" id="GO:0005730">
    <property type="term" value="C:nucleolus"/>
    <property type="evidence" value="ECO:0007669"/>
    <property type="project" value="UniProtKB-SubCell"/>
</dbReference>
<organism evidence="6 7">
    <name type="scientific">Emiliania huxleyi (strain CCMP1516)</name>
    <dbReference type="NCBI Taxonomy" id="280463"/>
    <lineage>
        <taxon>Eukaryota</taxon>
        <taxon>Haptista</taxon>
        <taxon>Haptophyta</taxon>
        <taxon>Prymnesiophyceae</taxon>
        <taxon>Isochrysidales</taxon>
        <taxon>Noelaerhabdaceae</taxon>
        <taxon>Emiliania</taxon>
    </lineage>
</organism>
<dbReference type="PANTHER" id="PTHR14577">
    <property type="entry name" value="NUCLEOLAR PROTEIN 12"/>
    <property type="match status" value="1"/>
</dbReference>
<proteinExistence type="inferred from homology"/>
<evidence type="ECO:0008006" key="8">
    <source>
        <dbReference type="Google" id="ProtNLM"/>
    </source>
</evidence>
<evidence type="ECO:0000256" key="5">
    <source>
        <dbReference type="SAM" id="MobiDB-lite"/>
    </source>
</evidence>
<comment type="similarity">
    <text evidence="2">Belongs to the RRP17 family.</text>
</comment>
<feature type="compositionally biased region" description="Basic and acidic residues" evidence="5">
    <location>
        <begin position="40"/>
        <end position="56"/>
    </location>
</feature>
<dbReference type="AlphaFoldDB" id="A0A0D3I4F4"/>
<evidence type="ECO:0000256" key="2">
    <source>
        <dbReference type="ARBA" id="ARBA00007175"/>
    </source>
</evidence>
<dbReference type="RefSeq" id="XP_005758568.1">
    <property type="nucleotide sequence ID" value="XM_005758511.1"/>
</dbReference>
<keyword evidence="3" id="KW-0175">Coiled coil</keyword>
<dbReference type="PANTHER" id="PTHR14577:SF0">
    <property type="entry name" value="NUCLEOLAR PROTEIN 12"/>
    <property type="match status" value="1"/>
</dbReference>
<dbReference type="GeneID" id="17273333"/>
<accession>A0A0D3I4F4</accession>
<keyword evidence="7" id="KW-1185">Reference proteome</keyword>
<dbReference type="STRING" id="2903.R1DBD9"/>
<name>A0A0D3I4F4_EMIH1</name>
<dbReference type="HOGENOM" id="CLU_1345356_0_0_1"/>
<feature type="region of interest" description="Disordered" evidence="5">
    <location>
        <begin position="40"/>
        <end position="204"/>
    </location>
</feature>
<dbReference type="EnsemblProtists" id="EOD27787">
    <property type="protein sequence ID" value="EOD27787"/>
    <property type="gene ID" value="EMIHUDRAFT_204752"/>
</dbReference>
<evidence type="ECO:0000313" key="7">
    <source>
        <dbReference type="Proteomes" id="UP000013827"/>
    </source>
</evidence>
<dbReference type="eggNOG" id="ENOG502SDAS">
    <property type="taxonomic scope" value="Eukaryota"/>
</dbReference>
<evidence type="ECO:0000256" key="4">
    <source>
        <dbReference type="ARBA" id="ARBA00023242"/>
    </source>
</evidence>
<evidence type="ECO:0000256" key="1">
    <source>
        <dbReference type="ARBA" id="ARBA00004604"/>
    </source>
</evidence>
<dbReference type="GO" id="GO:0019843">
    <property type="term" value="F:rRNA binding"/>
    <property type="evidence" value="ECO:0007669"/>
    <property type="project" value="TreeGrafter"/>
</dbReference>
<protein>
    <recommendedName>
        <fullName evidence="8">Nucleolar protein 12</fullName>
    </recommendedName>
</protein>
<dbReference type="KEGG" id="ehx:EMIHUDRAFT_106983"/>
<evidence type="ECO:0000256" key="3">
    <source>
        <dbReference type="ARBA" id="ARBA00023054"/>
    </source>
</evidence>
<sequence length="204" mass="22316">MGKKAVLVFDEKARKEFITGFHKRKVERRQKARQRIAEEVRQEKIQERKEKREQLKGLRGIGLGEALGEPAAAASSGAKSRAPAAAAAPPPAAPLDEVAYDFQGMTATTVVESLEPEPEPEPRPRGRPAEQRGTSAPRPKEKKFNLDQPLATAIPGYKSKLAAGARRKKKEGKAKRRGPVGKKEKAKNRAAGRAARRSETRGGR</sequence>
<dbReference type="PaxDb" id="2903-EOD06139"/>
<reference evidence="6" key="2">
    <citation type="submission" date="2024-10" db="UniProtKB">
        <authorList>
            <consortium name="EnsemblProtists"/>
        </authorList>
    </citation>
    <scope>IDENTIFICATION</scope>
</reference>
<dbReference type="KEGG" id="ehx:EMIHUDRAFT_204752"/>
<feature type="compositionally biased region" description="Low complexity" evidence="5">
    <location>
        <begin position="70"/>
        <end position="87"/>
    </location>
</feature>
<keyword evidence="4" id="KW-0539">Nucleus</keyword>
<dbReference type="GeneID" id="17252244"/>
<dbReference type="RefSeq" id="XP_005780216.1">
    <property type="nucleotide sequence ID" value="XM_005780159.1"/>
</dbReference>